<proteinExistence type="inferred from homology"/>
<protein>
    <recommendedName>
        <fullName evidence="2">Splicing factor Cactin</fullName>
    </recommendedName>
</protein>
<feature type="domain" description="Splicing factor Cactin C-terminal" evidence="5">
    <location>
        <begin position="562"/>
        <end position="686"/>
    </location>
</feature>
<accession>A0A1I8IUU2</accession>
<reference evidence="8" key="1">
    <citation type="submission" date="2016-11" db="UniProtKB">
        <authorList>
            <consortium name="WormBaseParasite"/>
        </authorList>
    </citation>
    <scope>IDENTIFICATION</scope>
</reference>
<feature type="domain" description="Splicing factor cactin central" evidence="6">
    <location>
        <begin position="209"/>
        <end position="420"/>
    </location>
</feature>
<dbReference type="Proteomes" id="UP000095280">
    <property type="component" value="Unplaced"/>
</dbReference>
<evidence type="ECO:0000259" key="5">
    <source>
        <dbReference type="Pfam" id="PF09732"/>
    </source>
</evidence>
<dbReference type="InterPro" id="IPR018816">
    <property type="entry name" value="Cactin_central"/>
</dbReference>
<feature type="compositionally biased region" description="Basic and acidic residues" evidence="4">
    <location>
        <begin position="13"/>
        <end position="45"/>
    </location>
</feature>
<evidence type="ECO:0000256" key="1">
    <source>
        <dbReference type="ARBA" id="ARBA00006895"/>
    </source>
</evidence>
<feature type="compositionally biased region" description="Low complexity" evidence="4">
    <location>
        <begin position="449"/>
        <end position="465"/>
    </location>
</feature>
<organism evidence="7 8">
    <name type="scientific">Macrostomum lignano</name>
    <dbReference type="NCBI Taxonomy" id="282301"/>
    <lineage>
        <taxon>Eukaryota</taxon>
        <taxon>Metazoa</taxon>
        <taxon>Spiralia</taxon>
        <taxon>Lophotrochozoa</taxon>
        <taxon>Platyhelminthes</taxon>
        <taxon>Rhabditophora</taxon>
        <taxon>Macrostomorpha</taxon>
        <taxon>Macrostomida</taxon>
        <taxon>Macrostomidae</taxon>
        <taxon>Macrostomum</taxon>
    </lineage>
</organism>
<evidence type="ECO:0000256" key="2">
    <source>
        <dbReference type="ARBA" id="ARBA00034534"/>
    </source>
</evidence>
<dbReference type="AlphaFoldDB" id="A0A1I8IUU2"/>
<dbReference type="WBParaSite" id="maker-uti_cns_0017111-snap-gene-0.2-mRNA-1">
    <property type="protein sequence ID" value="maker-uti_cns_0017111-snap-gene-0.2-mRNA-1"/>
    <property type="gene ID" value="maker-uti_cns_0017111-snap-gene-0.2"/>
</dbReference>
<sequence length="794" mass="90066">FQETKSKHHQHYRDRDRVDRDRERDKTRDRDRDRQSGRRREDRREDRKHHRHADEVEKHRKSRHRRKSSSSSSSSSSSDDSPARQKSEKQSSGASIEERRRVKALLKAAETPEQKRARRLAKKAAKSERRRRELGWEGDYTDRDNPFGDEKLTQTFVWHKKLQREGGTMADVERKAAENRAELEKVRERCRQNELEREARLKEQEQEQRDRESENFRQWWQQEDAFHLKQARARSAIRIAEGRAKPIDLLGRYAEALQRISGIKIKRDDGADDNDDEFDEDESLAFLDAHSPDALLTGLSVDDLEDLKVDIGVYQKLERQSGLTEGACRDSETFWSCVALLVQHALDSKTAPAASSATAAVADRIDAVIRGKSASQLAALEDSVSARICAAGPGTDLAYWEEMLDKVKVAKGKATLQELHKVLLRRRMQRLQERQSADQGAEVDDPEVAAASATAATATSSAASEEGGGDTAESADDDEAEQQSSSNSKSNSSSSSRLLMRTILVDIRRQNSTRTRSPIVINWSEESVRLEHLRRQAGDAAAPEPEEKTEEIAVKTPGLAAWSDRLKPKKPRYFNRVNTGYNWGAYNRTHFDSDNPPPKIVQGYKFNIFYPDLLDKSKAPSYSTEPCKDDPQFAILRFTAGPPYEDVAFKIVRNEWDTSFRHGFRCQFVNNTFQLHFHFRRNRYRKGLVHQADSLDQHGSRARAGTGTAGPLKAAATSWWQQAHMLLLIAVSAENRYKTSRLLVSPRLLLAVLTERLAEPDQPRPLTPLATPMPAAEVGQAFAATTDQPATEIR</sequence>
<evidence type="ECO:0000256" key="3">
    <source>
        <dbReference type="SAM" id="Coils"/>
    </source>
</evidence>
<dbReference type="PANTHER" id="PTHR21737:SF4">
    <property type="entry name" value="SPLICING FACTOR CACTIN"/>
    <property type="match status" value="1"/>
</dbReference>
<dbReference type="GO" id="GO:0005737">
    <property type="term" value="C:cytoplasm"/>
    <property type="evidence" value="ECO:0007669"/>
    <property type="project" value="TreeGrafter"/>
</dbReference>
<dbReference type="Pfam" id="PF10312">
    <property type="entry name" value="Cactin_mid"/>
    <property type="match status" value="1"/>
</dbReference>
<dbReference type="GO" id="GO:0005681">
    <property type="term" value="C:spliceosomal complex"/>
    <property type="evidence" value="ECO:0007669"/>
    <property type="project" value="TreeGrafter"/>
</dbReference>
<dbReference type="Pfam" id="PF09732">
    <property type="entry name" value="CactinC_cactus"/>
    <property type="match status" value="1"/>
</dbReference>
<keyword evidence="7" id="KW-1185">Reference proteome</keyword>
<dbReference type="SMART" id="SM01050">
    <property type="entry name" value="CactinC_cactus"/>
    <property type="match status" value="1"/>
</dbReference>
<feature type="region of interest" description="Disordered" evidence="4">
    <location>
        <begin position="1"/>
        <end position="149"/>
    </location>
</feature>
<feature type="compositionally biased region" description="Low complexity" evidence="4">
    <location>
        <begin position="69"/>
        <end position="80"/>
    </location>
</feature>
<dbReference type="PANTHER" id="PTHR21737">
    <property type="entry name" value="POLYGLUTAMINE BINDING PROTEIN 1/MARVEL MEMBRANE-ASSOCIATING DOMAIN CONTAINING 3"/>
    <property type="match status" value="1"/>
</dbReference>
<comment type="similarity">
    <text evidence="1">Belongs to the CACTIN family.</text>
</comment>
<feature type="region of interest" description="Disordered" evidence="4">
    <location>
        <begin position="433"/>
        <end position="495"/>
    </location>
</feature>
<dbReference type="GO" id="GO:0045292">
    <property type="term" value="P:mRNA cis splicing, via spliceosome"/>
    <property type="evidence" value="ECO:0007669"/>
    <property type="project" value="TreeGrafter"/>
</dbReference>
<keyword evidence="3" id="KW-0175">Coiled coil</keyword>
<evidence type="ECO:0000259" key="6">
    <source>
        <dbReference type="Pfam" id="PF10312"/>
    </source>
</evidence>
<name>A0A1I8IUU2_9PLAT</name>
<feature type="compositionally biased region" description="Low complexity" evidence="4">
    <location>
        <begin position="482"/>
        <end position="495"/>
    </location>
</feature>
<evidence type="ECO:0000313" key="8">
    <source>
        <dbReference type="WBParaSite" id="maker-uti_cns_0017111-snap-gene-0.2-mRNA-1"/>
    </source>
</evidence>
<feature type="compositionally biased region" description="Basic residues" evidence="4">
    <location>
        <begin position="1"/>
        <end position="12"/>
    </location>
</feature>
<feature type="compositionally biased region" description="Basic and acidic residues" evidence="4">
    <location>
        <begin position="125"/>
        <end position="149"/>
    </location>
</feature>
<evidence type="ECO:0000313" key="7">
    <source>
        <dbReference type="Proteomes" id="UP000095280"/>
    </source>
</evidence>
<evidence type="ECO:0000256" key="4">
    <source>
        <dbReference type="SAM" id="MobiDB-lite"/>
    </source>
</evidence>
<dbReference type="InterPro" id="IPR019134">
    <property type="entry name" value="Cactin_C"/>
</dbReference>
<feature type="compositionally biased region" description="Basic residues" evidence="4">
    <location>
        <begin position="59"/>
        <end position="68"/>
    </location>
</feature>
<feature type="coiled-coil region" evidence="3">
    <location>
        <begin position="169"/>
        <end position="215"/>
    </location>
</feature>